<evidence type="ECO:0000256" key="5">
    <source>
        <dbReference type="ARBA" id="ARBA00023146"/>
    </source>
</evidence>
<comment type="subcellular location">
    <subcellularLocation>
        <location evidence="7">Cytoplasm</location>
    </subcellularLocation>
</comment>
<keyword evidence="1 7" id="KW-0436">Ligase</keyword>
<comment type="catalytic activity">
    <reaction evidence="6 7 8">
        <text>tRNA(Lys) + L-lysine + ATP = L-lysyl-tRNA(Lys) + AMP + diphosphate</text>
        <dbReference type="Rhea" id="RHEA:20792"/>
        <dbReference type="Rhea" id="RHEA-COMP:9696"/>
        <dbReference type="Rhea" id="RHEA-COMP:9697"/>
        <dbReference type="ChEBI" id="CHEBI:30616"/>
        <dbReference type="ChEBI" id="CHEBI:32551"/>
        <dbReference type="ChEBI" id="CHEBI:33019"/>
        <dbReference type="ChEBI" id="CHEBI:78442"/>
        <dbReference type="ChEBI" id="CHEBI:78529"/>
        <dbReference type="ChEBI" id="CHEBI:456215"/>
        <dbReference type="EC" id="6.1.1.6"/>
    </reaction>
</comment>
<dbReference type="Gene3D" id="3.30.930.10">
    <property type="entry name" value="Bira Bifunctional Protein, Domain 2"/>
    <property type="match status" value="1"/>
</dbReference>
<dbReference type="Pfam" id="PF00152">
    <property type="entry name" value="tRNA-synt_2"/>
    <property type="match status" value="1"/>
</dbReference>
<dbReference type="NCBIfam" id="TIGR00499">
    <property type="entry name" value="lysS_bact"/>
    <property type="match status" value="1"/>
</dbReference>
<dbReference type="NCBIfam" id="NF001756">
    <property type="entry name" value="PRK00484.1"/>
    <property type="match status" value="1"/>
</dbReference>
<gene>
    <name evidence="7" type="primary">lysS</name>
    <name evidence="10" type="ORF">A3C26_01330</name>
</gene>
<dbReference type="GO" id="GO:0000287">
    <property type="term" value="F:magnesium ion binding"/>
    <property type="evidence" value="ECO:0007669"/>
    <property type="project" value="UniProtKB-UniRule"/>
</dbReference>
<dbReference type="SUPFAM" id="SSF50249">
    <property type="entry name" value="Nucleic acid-binding proteins"/>
    <property type="match status" value="1"/>
</dbReference>
<dbReference type="InterPro" id="IPR002313">
    <property type="entry name" value="Lys-tRNA-ligase_II"/>
</dbReference>
<dbReference type="InterPro" id="IPR004364">
    <property type="entry name" value="Aa-tRNA-synt_II"/>
</dbReference>
<proteinExistence type="inferred from homology"/>
<dbReference type="AlphaFoldDB" id="A0A1F5JCA7"/>
<evidence type="ECO:0000256" key="2">
    <source>
        <dbReference type="ARBA" id="ARBA00022723"/>
    </source>
</evidence>
<protein>
    <recommendedName>
        <fullName evidence="7">Lysine--tRNA ligase</fullName>
        <ecNumber evidence="7">6.1.1.6</ecNumber>
    </recommendedName>
    <alternativeName>
        <fullName evidence="7">Lysyl-tRNA synthetase</fullName>
        <shortName evidence="7">LysRS</shortName>
    </alternativeName>
</protein>
<dbReference type="Gene3D" id="2.40.50.140">
    <property type="entry name" value="Nucleic acid-binding proteins"/>
    <property type="match status" value="1"/>
</dbReference>
<evidence type="ECO:0000256" key="7">
    <source>
        <dbReference type="HAMAP-Rule" id="MF_00252"/>
    </source>
</evidence>
<accession>A0A1F5JCA7</accession>
<evidence type="ECO:0000259" key="9">
    <source>
        <dbReference type="PROSITE" id="PS50862"/>
    </source>
</evidence>
<dbReference type="GO" id="GO:0005829">
    <property type="term" value="C:cytosol"/>
    <property type="evidence" value="ECO:0007669"/>
    <property type="project" value="TreeGrafter"/>
</dbReference>
<name>A0A1F5JCA7_9BACT</name>
<dbReference type="GO" id="GO:0006430">
    <property type="term" value="P:lysyl-tRNA aminoacylation"/>
    <property type="evidence" value="ECO:0007669"/>
    <property type="project" value="UniProtKB-UniRule"/>
</dbReference>
<dbReference type="InterPro" id="IPR044136">
    <property type="entry name" value="Lys-tRNA-ligase_II_N"/>
</dbReference>
<dbReference type="PANTHER" id="PTHR42918">
    <property type="entry name" value="LYSYL-TRNA SYNTHETASE"/>
    <property type="match status" value="1"/>
</dbReference>
<keyword evidence="5 7" id="KW-0030">Aminoacyl-tRNA synthetase</keyword>
<comment type="cofactor">
    <cofactor evidence="7 8">
        <name>Mg(2+)</name>
        <dbReference type="ChEBI" id="CHEBI:18420"/>
    </cofactor>
    <text evidence="7 8">Binds 3 Mg(2+) ions per subunit.</text>
</comment>
<dbReference type="CDD" id="cd04322">
    <property type="entry name" value="LysRS_N"/>
    <property type="match status" value="1"/>
</dbReference>
<evidence type="ECO:0000313" key="11">
    <source>
        <dbReference type="Proteomes" id="UP000177042"/>
    </source>
</evidence>
<dbReference type="InterPro" id="IPR045864">
    <property type="entry name" value="aa-tRNA-synth_II/BPL/LPL"/>
</dbReference>
<dbReference type="InterPro" id="IPR004365">
    <property type="entry name" value="NA-bd_OB_tRNA"/>
</dbReference>
<dbReference type="PANTHER" id="PTHR42918:SF15">
    <property type="entry name" value="LYSINE--TRNA LIGASE, CHLOROPLASTIC_MITOCHONDRIAL"/>
    <property type="match status" value="1"/>
</dbReference>
<dbReference type="GO" id="GO:0005524">
    <property type="term" value="F:ATP binding"/>
    <property type="evidence" value="ECO:0007669"/>
    <property type="project" value="UniProtKB-UniRule"/>
</dbReference>
<dbReference type="InterPro" id="IPR012340">
    <property type="entry name" value="NA-bd_OB-fold"/>
</dbReference>
<dbReference type="HAMAP" id="MF_00252">
    <property type="entry name" value="Lys_tRNA_synth_class2"/>
    <property type="match status" value="1"/>
</dbReference>
<dbReference type="GO" id="GO:0004824">
    <property type="term" value="F:lysine-tRNA ligase activity"/>
    <property type="evidence" value="ECO:0007669"/>
    <property type="project" value="UniProtKB-UniRule"/>
</dbReference>
<keyword evidence="3 7" id="KW-0547">Nucleotide-binding</keyword>
<comment type="subunit">
    <text evidence="7">Homodimer.</text>
</comment>
<dbReference type="PROSITE" id="PS50862">
    <property type="entry name" value="AA_TRNA_LIGASE_II"/>
    <property type="match status" value="1"/>
</dbReference>
<feature type="binding site" evidence="7">
    <location>
        <position position="407"/>
    </location>
    <ligand>
        <name>Mg(2+)</name>
        <dbReference type="ChEBI" id="CHEBI:18420"/>
        <label>2</label>
    </ligand>
</feature>
<feature type="domain" description="Aminoacyl-transfer RNA synthetases class-II family profile" evidence="9">
    <location>
        <begin position="171"/>
        <end position="488"/>
    </location>
</feature>
<dbReference type="InterPro" id="IPR006195">
    <property type="entry name" value="aa-tRNA-synth_II"/>
</dbReference>
<dbReference type="Proteomes" id="UP000177042">
    <property type="component" value="Unassembled WGS sequence"/>
</dbReference>
<comment type="caution">
    <text evidence="10">The sequence shown here is derived from an EMBL/GenBank/DDBJ whole genome shotgun (WGS) entry which is preliminary data.</text>
</comment>
<dbReference type="InterPro" id="IPR018149">
    <property type="entry name" value="Lys-tRNA-synth_II_C"/>
</dbReference>
<keyword evidence="2 7" id="KW-0479">Metal-binding</keyword>
<dbReference type="Pfam" id="PF01336">
    <property type="entry name" value="tRNA_anti-codon"/>
    <property type="match status" value="1"/>
</dbReference>
<comment type="similarity">
    <text evidence="7">Belongs to the class-II aminoacyl-tRNA synthetase family.</text>
</comment>
<dbReference type="PRINTS" id="PR00982">
    <property type="entry name" value="TRNASYNTHLYS"/>
</dbReference>
<reference evidence="10 11" key="1">
    <citation type="journal article" date="2016" name="Nat. Commun.">
        <title>Thousands of microbial genomes shed light on interconnected biogeochemical processes in an aquifer system.</title>
        <authorList>
            <person name="Anantharaman K."/>
            <person name="Brown C.T."/>
            <person name="Hug L.A."/>
            <person name="Sharon I."/>
            <person name="Castelle C.J."/>
            <person name="Probst A.J."/>
            <person name="Thomas B.C."/>
            <person name="Singh A."/>
            <person name="Wilkins M.J."/>
            <person name="Karaoz U."/>
            <person name="Brodie E.L."/>
            <person name="Williams K.H."/>
            <person name="Hubbard S.S."/>
            <person name="Banfield J.F."/>
        </authorList>
    </citation>
    <scope>NUCLEOTIDE SEQUENCE [LARGE SCALE GENOMIC DNA]</scope>
</reference>
<evidence type="ECO:0000256" key="4">
    <source>
        <dbReference type="ARBA" id="ARBA00022840"/>
    </source>
</evidence>
<organism evidence="10 11">
    <name type="scientific">Candidatus Daviesbacteria bacterium RIFCSPHIGHO2_02_FULL_39_12</name>
    <dbReference type="NCBI Taxonomy" id="1797770"/>
    <lineage>
        <taxon>Bacteria</taxon>
        <taxon>Candidatus Daviesiibacteriota</taxon>
    </lineage>
</organism>
<keyword evidence="4 7" id="KW-0067">ATP-binding</keyword>
<dbReference type="EC" id="6.1.1.6" evidence="7"/>
<keyword evidence="7" id="KW-0963">Cytoplasm</keyword>
<evidence type="ECO:0000256" key="3">
    <source>
        <dbReference type="ARBA" id="ARBA00022741"/>
    </source>
</evidence>
<sequence>MRKENMRRETETTDYLHRLAQAEALEQAGINPYPAEPPHITHLTAQLIAGYEILRGSSVSIAGRMLPKRVHGGISFAHIEDGSGSIQAVLSKDQLQDRYELIRDNFEEGDFIGVRGILEKTKTGEISVWADDVGMLTKALRFPPIEVTSAETQQRQRYLHTLVDVEARQRFRIRSQIVQSMREYFINKLGCLEVETPILDSTYGGAEARPFTTHHRALDTDFYLRIANELYLKRYTVGGYYEGVFEFSRDFRNEGMDRTHNPEFTQVELYKPFWDYYNMMDMAEDLMVGLVKKNTGTTKLPFGDQVVDYSRPWRRLTIYDGLRQKLGIEPTTISDTELTSLTHNYGVEDAQTRGDMMLKLFEALWEKELIQPTFVMDYPTDTSALTKRHRNDPNLTERFELFAGGMETMNCYTELNDPRDQRKRFEAEKAKKDAGDQEAMPFDEDFILAQEYGMPQQAGIGISIDRWTMLITNTNHIRQVLYFPTLRPK</sequence>
<evidence type="ECO:0000256" key="6">
    <source>
        <dbReference type="ARBA" id="ARBA00048573"/>
    </source>
</evidence>
<evidence type="ECO:0000313" key="10">
    <source>
        <dbReference type="EMBL" id="OGE26150.1"/>
    </source>
</evidence>
<dbReference type="GO" id="GO:0000049">
    <property type="term" value="F:tRNA binding"/>
    <property type="evidence" value="ECO:0007669"/>
    <property type="project" value="TreeGrafter"/>
</dbReference>
<keyword evidence="7 8" id="KW-0460">Magnesium</keyword>
<dbReference type="EMBL" id="MFCX01000015">
    <property type="protein sequence ID" value="OGE26150.1"/>
    <property type="molecule type" value="Genomic_DNA"/>
</dbReference>
<feature type="binding site" evidence="7">
    <location>
        <position position="400"/>
    </location>
    <ligand>
        <name>Mg(2+)</name>
        <dbReference type="ChEBI" id="CHEBI:18420"/>
        <label>1</label>
    </ligand>
</feature>
<evidence type="ECO:0000256" key="8">
    <source>
        <dbReference type="RuleBase" id="RU000336"/>
    </source>
</evidence>
<feature type="binding site" evidence="7">
    <location>
        <position position="407"/>
    </location>
    <ligand>
        <name>Mg(2+)</name>
        <dbReference type="ChEBI" id="CHEBI:18420"/>
        <label>1</label>
    </ligand>
</feature>
<evidence type="ECO:0000256" key="1">
    <source>
        <dbReference type="ARBA" id="ARBA00022598"/>
    </source>
</evidence>
<dbReference type="SUPFAM" id="SSF55681">
    <property type="entry name" value="Class II aaRS and biotin synthetases"/>
    <property type="match status" value="1"/>
</dbReference>
<keyword evidence="7" id="KW-0648">Protein biosynthesis</keyword>